<dbReference type="AlphaFoldDB" id="A0A2U3DZ51"/>
<evidence type="ECO:0000256" key="7">
    <source>
        <dbReference type="ARBA" id="ARBA00023002"/>
    </source>
</evidence>
<comment type="cofactor">
    <cofactor evidence="11">
        <name>FAD</name>
        <dbReference type="ChEBI" id="CHEBI:57692"/>
    </cofactor>
    <text evidence="11">Binds 1 FAD per subunit.</text>
</comment>
<gene>
    <name evidence="14" type="ORF">PCL_02876</name>
</gene>
<dbReference type="SUPFAM" id="SSF51905">
    <property type="entry name" value="FAD/NAD(P)-binding domain"/>
    <property type="match status" value="1"/>
</dbReference>
<comment type="caution">
    <text evidence="14">The sequence shown here is derived from an EMBL/GenBank/DDBJ whole genome shotgun (WGS) entry which is preliminary data.</text>
</comment>
<comment type="similarity">
    <text evidence="3 11">Belongs to the protoporphyrinogen/coproporphyrinogen oxidase family. Protoporphyrinogen oxidase subfamily.</text>
</comment>
<dbReference type="Gene3D" id="3.50.50.60">
    <property type="entry name" value="FAD/NAD(P)-binding domain"/>
    <property type="match status" value="1"/>
</dbReference>
<dbReference type="InterPro" id="IPR036188">
    <property type="entry name" value="FAD/NAD-bd_sf"/>
</dbReference>
<evidence type="ECO:0000256" key="5">
    <source>
        <dbReference type="ARBA" id="ARBA00022630"/>
    </source>
</evidence>
<evidence type="ECO:0000256" key="6">
    <source>
        <dbReference type="ARBA" id="ARBA00022827"/>
    </source>
</evidence>
<comment type="pathway">
    <text evidence="2 11">Porphyrin-containing compound metabolism; protoporphyrin-IX biosynthesis; protoporphyrin-IX from protoporphyrinogen-IX: step 1/1.</text>
</comment>
<evidence type="ECO:0000259" key="13">
    <source>
        <dbReference type="Pfam" id="PF01593"/>
    </source>
</evidence>
<dbReference type="PANTHER" id="PTHR42923">
    <property type="entry name" value="PROTOPORPHYRINOGEN OXIDASE"/>
    <property type="match status" value="1"/>
</dbReference>
<dbReference type="InterPro" id="IPR050464">
    <property type="entry name" value="Zeta_carotene_desat/Oxidored"/>
</dbReference>
<evidence type="ECO:0000256" key="3">
    <source>
        <dbReference type="ARBA" id="ARBA00010551"/>
    </source>
</evidence>
<dbReference type="EMBL" id="LCWV01000018">
    <property type="protein sequence ID" value="PWI67522.1"/>
    <property type="molecule type" value="Genomic_DNA"/>
</dbReference>
<dbReference type="SUPFAM" id="SSF54373">
    <property type="entry name" value="FAD-linked reductases, C-terminal domain"/>
    <property type="match status" value="1"/>
</dbReference>
<proteinExistence type="inferred from homology"/>
<feature type="compositionally biased region" description="Low complexity" evidence="12">
    <location>
        <begin position="57"/>
        <end position="70"/>
    </location>
</feature>
<comment type="subcellular location">
    <subcellularLocation>
        <location evidence="11">Mitochondrion inner membrane</location>
    </subcellularLocation>
</comment>
<reference evidence="14 15" key="1">
    <citation type="journal article" date="2016" name="Front. Microbiol.">
        <title>Genome and transcriptome sequences reveal the specific parasitism of the nematophagous Purpureocillium lilacinum 36-1.</title>
        <authorList>
            <person name="Xie J."/>
            <person name="Li S."/>
            <person name="Mo C."/>
            <person name="Xiao X."/>
            <person name="Peng D."/>
            <person name="Wang G."/>
            <person name="Xiao Y."/>
        </authorList>
    </citation>
    <scope>NUCLEOTIDE SEQUENCE [LARGE SCALE GENOMIC DNA]</scope>
    <source>
        <strain evidence="14 15">36-1</strain>
    </source>
</reference>
<dbReference type="GO" id="GO:0004729">
    <property type="term" value="F:oxygen-dependent protoporphyrinogen oxidase activity"/>
    <property type="evidence" value="ECO:0007669"/>
    <property type="project" value="UniProtKB-UniRule"/>
</dbReference>
<evidence type="ECO:0000256" key="12">
    <source>
        <dbReference type="SAM" id="MobiDB-lite"/>
    </source>
</evidence>
<name>A0A2U3DZ51_PURLI</name>
<dbReference type="Proteomes" id="UP000245956">
    <property type="component" value="Unassembled WGS sequence"/>
</dbReference>
<dbReference type="GO" id="GO:0005743">
    <property type="term" value="C:mitochondrial inner membrane"/>
    <property type="evidence" value="ECO:0007669"/>
    <property type="project" value="UniProtKB-SubCell"/>
</dbReference>
<keyword evidence="8 11" id="KW-0350">Heme biosynthesis</keyword>
<keyword evidence="7 11" id="KW-0560">Oxidoreductase</keyword>
<protein>
    <recommendedName>
        <fullName evidence="4 11">Protoporphyrinogen oxidase</fullName>
        <ecNumber evidence="4 11">1.3.3.4</ecNumber>
    </recommendedName>
</protein>
<comment type="catalytic activity">
    <reaction evidence="10 11">
        <text>protoporphyrinogen IX + 3 O2 = protoporphyrin IX + 3 H2O2</text>
        <dbReference type="Rhea" id="RHEA:25576"/>
        <dbReference type="ChEBI" id="CHEBI:15379"/>
        <dbReference type="ChEBI" id="CHEBI:16240"/>
        <dbReference type="ChEBI" id="CHEBI:57306"/>
        <dbReference type="ChEBI" id="CHEBI:57307"/>
        <dbReference type="EC" id="1.3.3.4"/>
    </reaction>
</comment>
<evidence type="ECO:0000256" key="9">
    <source>
        <dbReference type="ARBA" id="ARBA00023244"/>
    </source>
</evidence>
<keyword evidence="5 11" id="KW-0285">Flavoprotein</keyword>
<organism evidence="14 15">
    <name type="scientific">Purpureocillium lilacinum</name>
    <name type="common">Paecilomyces lilacinus</name>
    <dbReference type="NCBI Taxonomy" id="33203"/>
    <lineage>
        <taxon>Eukaryota</taxon>
        <taxon>Fungi</taxon>
        <taxon>Dikarya</taxon>
        <taxon>Ascomycota</taxon>
        <taxon>Pezizomycotina</taxon>
        <taxon>Sordariomycetes</taxon>
        <taxon>Hypocreomycetidae</taxon>
        <taxon>Hypocreales</taxon>
        <taxon>Ophiocordycipitaceae</taxon>
        <taxon>Purpureocillium</taxon>
    </lineage>
</organism>
<dbReference type="GO" id="GO:0006782">
    <property type="term" value="P:protoporphyrinogen IX biosynthetic process"/>
    <property type="evidence" value="ECO:0007669"/>
    <property type="project" value="UniProtKB-UniRule"/>
</dbReference>
<evidence type="ECO:0000256" key="4">
    <source>
        <dbReference type="ARBA" id="ARBA00012867"/>
    </source>
</evidence>
<dbReference type="EC" id="1.3.3.4" evidence="4 11"/>
<evidence type="ECO:0000256" key="8">
    <source>
        <dbReference type="ARBA" id="ARBA00023133"/>
    </source>
</evidence>
<dbReference type="NCBIfam" id="TIGR00562">
    <property type="entry name" value="proto_IX_ox"/>
    <property type="match status" value="1"/>
</dbReference>
<evidence type="ECO:0000256" key="1">
    <source>
        <dbReference type="ARBA" id="ARBA00002600"/>
    </source>
</evidence>
<evidence type="ECO:0000256" key="2">
    <source>
        <dbReference type="ARBA" id="ARBA00005073"/>
    </source>
</evidence>
<accession>A0A2U3DZ51</accession>
<keyword evidence="9 11" id="KW-0627">Porphyrin biosynthesis</keyword>
<evidence type="ECO:0000313" key="14">
    <source>
        <dbReference type="EMBL" id="PWI67522.1"/>
    </source>
</evidence>
<keyword evidence="6 11" id="KW-0274">FAD</keyword>
<dbReference type="InterPro" id="IPR004572">
    <property type="entry name" value="Protoporphyrinogen_oxidase"/>
</dbReference>
<feature type="domain" description="Amine oxidase" evidence="13">
    <location>
        <begin position="143"/>
        <end position="636"/>
    </location>
</feature>
<dbReference type="PANTHER" id="PTHR42923:SF3">
    <property type="entry name" value="PROTOPORPHYRINOGEN OXIDASE"/>
    <property type="match status" value="1"/>
</dbReference>
<sequence length="681" mass="74482">MTRRWMELELESSRVPDPPPTTSCQPDSHHRLLVILDSSHEQPQLKPQHGPRQSRIAAAGGRPGAAKRGASLGYNAPRSRRMLSGTSLGRPQQQQQQQCCLARGRTRLSAALGASSCVERRASYATATHNDSGKSIAVVGGGLTGLTTAYYLAKQLPASARITLYEGSDRLGGWIWTDRVEVDVDGTRGTVGFERGPRTLSSLHLSTWRFDDLVLYDLKPHAIPQALDLGLKIETPPDKPRYIFYPDHLVTLPPAASLAEFVREPLFLESFWAGLGFLFRRLTRSRSRAVPLKDMSISEWLRDISMSRSVGDNIASAMVHGIYGGDIDLLSARSVFDRLYWGYYLPNMGPGVRQMTAREEVLMSSFARDPQICSMALKPKGSLLHFGGAGMESLPLALADALEAQPNVEIRKGSPVSSISYDKEAQKVEISTARDQEQNASPATYDRVISTVSSQDLSRATGDKLPSLADTHSVSIWTVNVWYPRTDLKPPGFGYLIPRSVPREHNPERALGVFFDSDVGAAARPDEPPGTKLFVLLGGHYYDSGPPPPETEADAIAQAKALLERHLDIPASTPCFAMARFAKECIPQHYVGHHDRMMQADQELRDGFDGRLAVAGGSYSKIGAMGALRAGYDVATQTTAGGEAGNEAGWFTTGLEHLEFPEPFVGVPVGKIPVRRFKQLK</sequence>
<comment type="function">
    <text evidence="1 11">Catalyzes the 6-electron oxidation of protoporphyrinogen-IX to form protoporphyrin-IX.</text>
</comment>
<evidence type="ECO:0000256" key="11">
    <source>
        <dbReference type="RuleBase" id="RU367069"/>
    </source>
</evidence>
<evidence type="ECO:0000256" key="10">
    <source>
        <dbReference type="ARBA" id="ARBA00047554"/>
    </source>
</evidence>
<dbReference type="UniPathway" id="UPA00251">
    <property type="reaction ID" value="UER00324"/>
</dbReference>
<dbReference type="Pfam" id="PF01593">
    <property type="entry name" value="Amino_oxidase"/>
    <property type="match status" value="1"/>
</dbReference>
<feature type="region of interest" description="Disordered" evidence="12">
    <location>
        <begin position="1"/>
        <end position="27"/>
    </location>
</feature>
<feature type="region of interest" description="Disordered" evidence="12">
    <location>
        <begin position="42"/>
        <end position="91"/>
    </location>
</feature>
<dbReference type="InterPro" id="IPR002937">
    <property type="entry name" value="Amino_oxidase"/>
</dbReference>
<evidence type="ECO:0000313" key="15">
    <source>
        <dbReference type="Proteomes" id="UP000245956"/>
    </source>
</evidence>
<feature type="compositionally biased region" description="Basic and acidic residues" evidence="12">
    <location>
        <begin position="1"/>
        <end position="14"/>
    </location>
</feature>